<keyword evidence="4" id="KW-1185">Reference proteome</keyword>
<evidence type="ECO:0000259" key="2">
    <source>
        <dbReference type="Pfam" id="PF08327"/>
    </source>
</evidence>
<comment type="caution">
    <text evidence="3">The sequence shown here is derived from an EMBL/GenBank/DDBJ whole genome shotgun (WGS) entry which is preliminary data.</text>
</comment>
<dbReference type="Pfam" id="PF08327">
    <property type="entry name" value="AHSA1"/>
    <property type="match status" value="1"/>
</dbReference>
<evidence type="ECO:0000313" key="3">
    <source>
        <dbReference type="EMBL" id="MFC5886332.1"/>
    </source>
</evidence>
<proteinExistence type="inferred from homology"/>
<evidence type="ECO:0000256" key="1">
    <source>
        <dbReference type="ARBA" id="ARBA00006817"/>
    </source>
</evidence>
<dbReference type="Gene3D" id="3.30.530.20">
    <property type="match status" value="1"/>
</dbReference>
<feature type="domain" description="Activator of Hsp90 ATPase homologue 1/2-like C-terminal" evidence="2">
    <location>
        <begin position="27"/>
        <end position="159"/>
    </location>
</feature>
<reference evidence="4" key="1">
    <citation type="journal article" date="2019" name="Int. J. Syst. Evol. Microbiol.">
        <title>The Global Catalogue of Microorganisms (GCM) 10K type strain sequencing project: providing services to taxonomists for standard genome sequencing and annotation.</title>
        <authorList>
            <consortium name="The Broad Institute Genomics Platform"/>
            <consortium name="The Broad Institute Genome Sequencing Center for Infectious Disease"/>
            <person name="Wu L."/>
            <person name="Ma J."/>
        </authorList>
    </citation>
    <scope>NUCLEOTIDE SEQUENCE [LARGE SCALE GENOMIC DNA]</scope>
    <source>
        <strain evidence="4">CGMCC 4.1469</strain>
    </source>
</reference>
<name>A0ABW1EXB3_9ACTN</name>
<dbReference type="RefSeq" id="WP_313761836.1">
    <property type="nucleotide sequence ID" value="NZ_BAAAVH010000101.1"/>
</dbReference>
<organism evidence="3 4">
    <name type="scientific">Kitasatospora aburaviensis</name>
    <dbReference type="NCBI Taxonomy" id="67265"/>
    <lineage>
        <taxon>Bacteria</taxon>
        <taxon>Bacillati</taxon>
        <taxon>Actinomycetota</taxon>
        <taxon>Actinomycetes</taxon>
        <taxon>Kitasatosporales</taxon>
        <taxon>Streptomycetaceae</taxon>
        <taxon>Kitasatospora</taxon>
    </lineage>
</organism>
<dbReference type="SUPFAM" id="SSF55961">
    <property type="entry name" value="Bet v1-like"/>
    <property type="match status" value="1"/>
</dbReference>
<dbReference type="CDD" id="cd07826">
    <property type="entry name" value="SRPBCC_CalC_Aha1-like_9"/>
    <property type="match status" value="1"/>
</dbReference>
<gene>
    <name evidence="3" type="ORF">ACFP0N_15305</name>
</gene>
<evidence type="ECO:0000313" key="4">
    <source>
        <dbReference type="Proteomes" id="UP001596067"/>
    </source>
</evidence>
<dbReference type="InterPro" id="IPR013538">
    <property type="entry name" value="ASHA1/2-like_C"/>
</dbReference>
<dbReference type="InterPro" id="IPR023393">
    <property type="entry name" value="START-like_dom_sf"/>
</dbReference>
<sequence length="162" mass="18123">MTSTHANETRIEADPQLPTIRIVREFDAPPERVYRAWIEPELVSQWLGPKDIEMKIDVWDARTGGSYRYSALSEGKVVASFYGSFHELRPSSRLVQTFTYEGVPDGVQLETVLFEPIGAGRTRLSTLSLLDTVEARDAFIASGMERGVVEGFEQLDDLLAAD</sequence>
<comment type="similarity">
    <text evidence="1">Belongs to the AHA1 family.</text>
</comment>
<dbReference type="EMBL" id="JBHSOD010000016">
    <property type="protein sequence ID" value="MFC5886332.1"/>
    <property type="molecule type" value="Genomic_DNA"/>
</dbReference>
<protein>
    <submittedName>
        <fullName evidence="3">SRPBCC family protein</fullName>
    </submittedName>
</protein>
<dbReference type="Proteomes" id="UP001596067">
    <property type="component" value="Unassembled WGS sequence"/>
</dbReference>
<accession>A0ABW1EXB3</accession>